<dbReference type="STRING" id="573321.SAMN04488505_109129"/>
<dbReference type="Proteomes" id="UP000198984">
    <property type="component" value="Unassembled WGS sequence"/>
</dbReference>
<dbReference type="AlphaFoldDB" id="A0A1H8F7C4"/>
<reference evidence="5 6" key="1">
    <citation type="submission" date="2016-10" db="EMBL/GenBank/DDBJ databases">
        <authorList>
            <person name="de Groot N.N."/>
        </authorList>
    </citation>
    <scope>NUCLEOTIDE SEQUENCE [LARGE SCALE GENOMIC DNA]</scope>
    <source>
        <strain evidence="5 6">DSM 21039</strain>
    </source>
</reference>
<evidence type="ECO:0000256" key="3">
    <source>
        <dbReference type="ARBA" id="ARBA00023163"/>
    </source>
</evidence>
<dbReference type="PANTHER" id="PTHR46796">
    <property type="entry name" value="HTH-TYPE TRANSCRIPTIONAL ACTIVATOR RHAS-RELATED"/>
    <property type="match status" value="1"/>
</dbReference>
<keyword evidence="3" id="KW-0804">Transcription</keyword>
<dbReference type="Pfam" id="PF12833">
    <property type="entry name" value="HTH_18"/>
    <property type="match status" value="1"/>
</dbReference>
<dbReference type="SUPFAM" id="SSF46689">
    <property type="entry name" value="Homeodomain-like"/>
    <property type="match status" value="1"/>
</dbReference>
<evidence type="ECO:0000256" key="2">
    <source>
        <dbReference type="ARBA" id="ARBA00023125"/>
    </source>
</evidence>
<dbReference type="RefSeq" id="WP_089919248.1">
    <property type="nucleotide sequence ID" value="NZ_FOBB01000009.1"/>
</dbReference>
<evidence type="ECO:0000313" key="6">
    <source>
        <dbReference type="Proteomes" id="UP000198984"/>
    </source>
</evidence>
<evidence type="ECO:0000259" key="4">
    <source>
        <dbReference type="PROSITE" id="PS01124"/>
    </source>
</evidence>
<evidence type="ECO:0000313" key="5">
    <source>
        <dbReference type="EMBL" id="SEN27801.1"/>
    </source>
</evidence>
<sequence length="273" mass="30693">MTILQGKLMKYYQIKPSKTLSAYVKYFWIGEAAASTENCFTHFSIATSAPKLIFHYKGQFSEIAANGQLTRSFTSGIQGQSKTHARFISPENVGILGVEFFPYAVPVLFSMPASALTNQFIDITSFCGSKGNELEERIFSASTNQERLHMAAGFLESLVKRPVNPHIVNAVQSIDKLKGLVDMDTLLKNVPLSQRQFERLFKEITGFSPKLYTRIARFETAVNDFRRKASFAEIALDAGYFDQAHFNHDFMEFTGLKPNAYLKVIDRVPVPSC</sequence>
<dbReference type="PROSITE" id="PS01124">
    <property type="entry name" value="HTH_ARAC_FAMILY_2"/>
    <property type="match status" value="1"/>
</dbReference>
<dbReference type="InterPro" id="IPR018060">
    <property type="entry name" value="HTH_AraC"/>
</dbReference>
<organism evidence="5 6">
    <name type="scientific">Chitinophaga rupis</name>
    <dbReference type="NCBI Taxonomy" id="573321"/>
    <lineage>
        <taxon>Bacteria</taxon>
        <taxon>Pseudomonadati</taxon>
        <taxon>Bacteroidota</taxon>
        <taxon>Chitinophagia</taxon>
        <taxon>Chitinophagales</taxon>
        <taxon>Chitinophagaceae</taxon>
        <taxon>Chitinophaga</taxon>
    </lineage>
</organism>
<dbReference type="Gene3D" id="1.10.10.60">
    <property type="entry name" value="Homeodomain-like"/>
    <property type="match status" value="1"/>
</dbReference>
<dbReference type="GO" id="GO:0043565">
    <property type="term" value="F:sequence-specific DNA binding"/>
    <property type="evidence" value="ECO:0007669"/>
    <property type="project" value="InterPro"/>
</dbReference>
<accession>A0A1H8F7C4</accession>
<protein>
    <submittedName>
        <fullName evidence="5">Helix-turn-helix domain-containing protein</fullName>
    </submittedName>
</protein>
<dbReference type="InterPro" id="IPR046532">
    <property type="entry name" value="DUF6597"/>
</dbReference>
<feature type="domain" description="HTH araC/xylS-type" evidence="4">
    <location>
        <begin position="165"/>
        <end position="264"/>
    </location>
</feature>
<proteinExistence type="predicted"/>
<keyword evidence="2" id="KW-0238">DNA-binding</keyword>
<dbReference type="OrthoDB" id="323290at2"/>
<name>A0A1H8F7C4_9BACT</name>
<keyword evidence="6" id="KW-1185">Reference proteome</keyword>
<dbReference type="Pfam" id="PF20240">
    <property type="entry name" value="DUF6597"/>
    <property type="match status" value="1"/>
</dbReference>
<dbReference type="InterPro" id="IPR009057">
    <property type="entry name" value="Homeodomain-like_sf"/>
</dbReference>
<evidence type="ECO:0000256" key="1">
    <source>
        <dbReference type="ARBA" id="ARBA00023015"/>
    </source>
</evidence>
<dbReference type="EMBL" id="FOBB01000009">
    <property type="protein sequence ID" value="SEN27801.1"/>
    <property type="molecule type" value="Genomic_DNA"/>
</dbReference>
<dbReference type="InterPro" id="IPR050204">
    <property type="entry name" value="AraC_XylS_family_regulators"/>
</dbReference>
<gene>
    <name evidence="5" type="ORF">SAMN04488505_109129</name>
</gene>
<dbReference type="PANTHER" id="PTHR46796:SF13">
    <property type="entry name" value="HTH-TYPE TRANSCRIPTIONAL ACTIVATOR RHAS"/>
    <property type="match status" value="1"/>
</dbReference>
<keyword evidence="1" id="KW-0805">Transcription regulation</keyword>
<dbReference type="GO" id="GO:0003700">
    <property type="term" value="F:DNA-binding transcription factor activity"/>
    <property type="evidence" value="ECO:0007669"/>
    <property type="project" value="InterPro"/>
</dbReference>
<dbReference type="SMART" id="SM00342">
    <property type="entry name" value="HTH_ARAC"/>
    <property type="match status" value="1"/>
</dbReference>